<dbReference type="Gene3D" id="3.90.230.10">
    <property type="entry name" value="Creatinase/methionine aminopeptidase superfamily"/>
    <property type="match status" value="1"/>
</dbReference>
<dbReference type="KEGG" id="foc:113207450"/>
<dbReference type="SUPFAM" id="SSF55920">
    <property type="entry name" value="Creatinase/aminopeptidase"/>
    <property type="match status" value="1"/>
</dbReference>
<sequence length="678" mass="74757">MARAAPALVVLGCLFLAMPPALGEPVAPLVSWSEPQADTSGSRRQGAADDAAAAAAVPSRARRSATAAPCQPSSTAVDTAERLAKLRALMRQSGVAAYIIPSDDEHGSEYTANADHRREWITGFTGSAGDAVVTMTDALLWTDSRYWVQANRQLDCNSWTLMKKGEPDVLSIEKWLGKNLDRSALVGADSRMLSYNQWSTWDNYLAGLGGPRMLPIEKNLVDEVWGADRPAYPDTPITPLDVKYTGVAWQSKVEKVRDSMRASGNDLLVLSALDDCAWLLNLRSGEVPYTPVFRCYVVLGLDAMHVFIPAEKISPEVRSHLSDTGINPQIHAHEEVWTLLPQLSAAANSVALTTPVVYHTGSSYKLYKAVQPGKVKFIASPVLYMKATKNSVEAMGMRRAHVKDAVALIEMLAILSEEVPAGKYWDEQMVVEALAKLRWKQENSHGPSFDTIAAFGKNAALPHYEPSNATNVPITTDNLLMIDSGGQYSEGTTDVTRTVHFGTPTPVQVEVYTKLLKGCIDLASVKFPKGYTMQNLEIVLRAPLFSLGLQYGHGSTHGIGHFLAVHESFDYAYDVNFFGSQEPGYYREDDFGMRLENIVQVVPADVKFKSTTSFLTFETTTLVPYDKKLINTSLLSPDEIKWLNIYNQHIRIAVGPELIRQNKTKAYKWLMEHTQLIS</sequence>
<reference evidence="10" key="1">
    <citation type="journal article" date="2018" name="Proc. Natl. Acad. Sci. U.S.A.">
        <title>Phylogenomics and the evolution of hemipteroid insects.</title>
        <authorList>
            <person name="Johnson K.P."/>
            <person name="Dietrich C.H."/>
            <person name="Friedrich F."/>
            <person name="Beutel R.G."/>
            <person name="Wipfler B."/>
            <person name="Peters R.S."/>
            <person name="Allen J.M."/>
            <person name="Petersen M."/>
            <person name="Donath A."/>
            <person name="Walden K.K."/>
            <person name="Kozlov A.M."/>
            <person name="Podsiadlowski L."/>
            <person name="Mayer C."/>
            <person name="Meusemann K."/>
            <person name="Vasilikopoulos A."/>
            <person name="Waterhouse R.M."/>
            <person name="Cameron S.L."/>
            <person name="Weirauch C."/>
            <person name="Swanson D.R."/>
            <person name="Percy D.M."/>
            <person name="Hardy N.B."/>
            <person name="Terry I."/>
            <person name="Liu S."/>
            <person name="Zhou X."/>
            <person name="Misof B."/>
            <person name="Robertson H.M."/>
            <person name="Yoshizawa K."/>
        </authorList>
    </citation>
    <scope>NUCLEOTIDE SEQUENCE</scope>
    <source>
        <tissue evidence="10">Whole organism</tissue>
    </source>
</reference>
<dbReference type="InterPro" id="IPR032416">
    <property type="entry name" value="Peptidase_M24_C"/>
</dbReference>
<evidence type="ECO:0000313" key="10">
    <source>
        <dbReference type="RefSeq" id="XP_052130570.1"/>
    </source>
</evidence>
<dbReference type="Pfam" id="PF16189">
    <property type="entry name" value="Creatinase_N_2"/>
    <property type="match status" value="1"/>
</dbReference>
<protein>
    <submittedName>
        <fullName evidence="10">Xaa-Pro aminopeptidase ApepP-like</fullName>
    </submittedName>
</protein>
<dbReference type="SUPFAM" id="SSF53092">
    <property type="entry name" value="Creatinase/prolidase N-terminal domain"/>
    <property type="match status" value="1"/>
</dbReference>
<reference evidence="10" key="2">
    <citation type="submission" date="2025-08" db="UniProtKB">
        <authorList>
            <consortium name="RefSeq"/>
        </authorList>
    </citation>
    <scope>IDENTIFICATION</scope>
    <source>
        <tissue evidence="10">Whole organism</tissue>
    </source>
</reference>
<dbReference type="FunFam" id="3.40.350.10:FF:000003">
    <property type="entry name" value="Xaa-pro aminopeptidase P"/>
    <property type="match status" value="1"/>
</dbReference>
<dbReference type="PANTHER" id="PTHR43763:SF6">
    <property type="entry name" value="XAA-PRO AMINOPEPTIDASE 1"/>
    <property type="match status" value="1"/>
</dbReference>
<dbReference type="Proteomes" id="UP000504606">
    <property type="component" value="Unplaced"/>
</dbReference>
<evidence type="ECO:0000256" key="1">
    <source>
        <dbReference type="ARBA" id="ARBA00008766"/>
    </source>
</evidence>
<dbReference type="Pfam" id="PF01321">
    <property type="entry name" value="Creatinase_N"/>
    <property type="match status" value="1"/>
</dbReference>
<keyword evidence="2" id="KW-0479">Metal-binding</keyword>
<keyword evidence="5" id="KW-0732">Signal</keyword>
<dbReference type="Pfam" id="PF16188">
    <property type="entry name" value="Peptidase_M24_C"/>
    <property type="match status" value="1"/>
</dbReference>
<keyword evidence="3" id="KW-0378">Hydrolase</keyword>
<keyword evidence="9" id="KW-1185">Reference proteome</keyword>
<feature type="chain" id="PRO_5039168790" evidence="5">
    <location>
        <begin position="24"/>
        <end position="678"/>
    </location>
</feature>
<feature type="compositionally biased region" description="Polar residues" evidence="4">
    <location>
        <begin position="33"/>
        <end position="43"/>
    </location>
</feature>
<dbReference type="RefSeq" id="XP_052130570.1">
    <property type="nucleotide sequence ID" value="XM_052274610.1"/>
</dbReference>
<evidence type="ECO:0000256" key="2">
    <source>
        <dbReference type="ARBA" id="ARBA00022723"/>
    </source>
</evidence>
<evidence type="ECO:0000256" key="3">
    <source>
        <dbReference type="ARBA" id="ARBA00022801"/>
    </source>
</evidence>
<evidence type="ECO:0000259" key="6">
    <source>
        <dbReference type="Pfam" id="PF00557"/>
    </source>
</evidence>
<dbReference type="PANTHER" id="PTHR43763">
    <property type="entry name" value="XAA-PRO AMINOPEPTIDASE 1"/>
    <property type="match status" value="1"/>
</dbReference>
<feature type="region of interest" description="Disordered" evidence="4">
    <location>
        <begin position="33"/>
        <end position="74"/>
    </location>
</feature>
<dbReference type="FunFam" id="3.90.230.10:FF:000009">
    <property type="entry name" value="xaa-Pro aminopeptidase 2"/>
    <property type="match status" value="1"/>
</dbReference>
<accession>A0A9C6X7N3</accession>
<dbReference type="InterPro" id="IPR036005">
    <property type="entry name" value="Creatinase/aminopeptidase-like"/>
</dbReference>
<feature type="signal peptide" evidence="5">
    <location>
        <begin position="1"/>
        <end position="23"/>
    </location>
</feature>
<dbReference type="InterPro" id="IPR029149">
    <property type="entry name" value="Creatin/AminoP/Spt16_N"/>
</dbReference>
<feature type="domain" description="Creatinase N-terminal" evidence="7">
    <location>
        <begin position="82"/>
        <end position="205"/>
    </location>
</feature>
<organism evidence="9 10">
    <name type="scientific">Frankliniella occidentalis</name>
    <name type="common">Western flower thrips</name>
    <name type="synonym">Euthrips occidentalis</name>
    <dbReference type="NCBI Taxonomy" id="133901"/>
    <lineage>
        <taxon>Eukaryota</taxon>
        <taxon>Metazoa</taxon>
        <taxon>Ecdysozoa</taxon>
        <taxon>Arthropoda</taxon>
        <taxon>Hexapoda</taxon>
        <taxon>Insecta</taxon>
        <taxon>Pterygota</taxon>
        <taxon>Neoptera</taxon>
        <taxon>Paraneoptera</taxon>
        <taxon>Thysanoptera</taxon>
        <taxon>Terebrantia</taxon>
        <taxon>Thripoidea</taxon>
        <taxon>Thripidae</taxon>
        <taxon>Frankliniella</taxon>
    </lineage>
</organism>
<dbReference type="InterPro" id="IPR000587">
    <property type="entry name" value="Creatinase_N"/>
</dbReference>
<dbReference type="InterPro" id="IPR000994">
    <property type="entry name" value="Pept_M24"/>
</dbReference>
<dbReference type="Gene3D" id="3.40.350.10">
    <property type="entry name" value="Creatinase/prolidase N-terminal domain"/>
    <property type="match status" value="2"/>
</dbReference>
<comment type="similarity">
    <text evidence="1">Belongs to the peptidase M24B family.</text>
</comment>
<dbReference type="GO" id="GO:0004177">
    <property type="term" value="F:aminopeptidase activity"/>
    <property type="evidence" value="ECO:0007669"/>
    <property type="project" value="UniProtKB-ARBA"/>
</dbReference>
<dbReference type="OrthoDB" id="9995434at2759"/>
<dbReference type="InterPro" id="IPR050422">
    <property type="entry name" value="X-Pro_aminopeptidase_P"/>
</dbReference>
<evidence type="ECO:0000256" key="4">
    <source>
        <dbReference type="SAM" id="MobiDB-lite"/>
    </source>
</evidence>
<feature type="compositionally biased region" description="Low complexity" evidence="4">
    <location>
        <begin position="48"/>
        <end position="69"/>
    </location>
</feature>
<name>A0A9C6X7N3_FRAOC</name>
<evidence type="ECO:0000313" key="9">
    <source>
        <dbReference type="Proteomes" id="UP000504606"/>
    </source>
</evidence>
<evidence type="ECO:0000259" key="7">
    <source>
        <dbReference type="Pfam" id="PF01321"/>
    </source>
</evidence>
<dbReference type="AlphaFoldDB" id="A0A9C6X7N3"/>
<feature type="domain" description="Peptidase M24" evidence="6">
    <location>
        <begin position="397"/>
        <end position="601"/>
    </location>
</feature>
<dbReference type="GO" id="GO:0005737">
    <property type="term" value="C:cytoplasm"/>
    <property type="evidence" value="ECO:0007669"/>
    <property type="project" value="UniProtKB-ARBA"/>
</dbReference>
<dbReference type="GeneID" id="113207450"/>
<evidence type="ECO:0000259" key="8">
    <source>
        <dbReference type="Pfam" id="PF16188"/>
    </source>
</evidence>
<proteinExistence type="inferred from homology"/>
<gene>
    <name evidence="10" type="primary">LOC113207450</name>
</gene>
<dbReference type="Pfam" id="PF00557">
    <property type="entry name" value="Peptidase_M24"/>
    <property type="match status" value="1"/>
</dbReference>
<dbReference type="GO" id="GO:0046872">
    <property type="term" value="F:metal ion binding"/>
    <property type="evidence" value="ECO:0007669"/>
    <property type="project" value="UniProtKB-KW"/>
</dbReference>
<feature type="domain" description="Peptidase M24 C-terminal" evidence="8">
    <location>
        <begin position="614"/>
        <end position="676"/>
    </location>
</feature>
<evidence type="ECO:0000256" key="5">
    <source>
        <dbReference type="SAM" id="SignalP"/>
    </source>
</evidence>